<proteinExistence type="predicted"/>
<name>A0ABQ7J690_9APIC</name>
<evidence type="ECO:0000313" key="4">
    <source>
        <dbReference type="EMBL" id="KAF8819468.1"/>
    </source>
</evidence>
<evidence type="ECO:0000256" key="1">
    <source>
        <dbReference type="SAM" id="MobiDB-lite"/>
    </source>
</evidence>
<feature type="region of interest" description="Disordered" evidence="1">
    <location>
        <begin position="94"/>
        <end position="150"/>
    </location>
</feature>
<dbReference type="Gene3D" id="3.90.70.10">
    <property type="entry name" value="Cysteine proteinases"/>
    <property type="match status" value="1"/>
</dbReference>
<dbReference type="InterPro" id="IPR001394">
    <property type="entry name" value="Peptidase_C19_UCH"/>
</dbReference>
<dbReference type="GO" id="GO:0016787">
    <property type="term" value="F:hydrolase activity"/>
    <property type="evidence" value="ECO:0007669"/>
    <property type="project" value="UniProtKB-KW"/>
</dbReference>
<evidence type="ECO:0000313" key="5">
    <source>
        <dbReference type="Proteomes" id="UP000823046"/>
    </source>
</evidence>
<dbReference type="SUPFAM" id="SSF54001">
    <property type="entry name" value="Cysteine proteinases"/>
    <property type="match status" value="1"/>
</dbReference>
<gene>
    <name evidence="4" type="ORF">IE077_000994</name>
</gene>
<dbReference type="PANTHER" id="PTHR21646:SF23">
    <property type="entry name" value="UBIQUITIN CARBOXYL-TERMINAL HYDROLASE USP2"/>
    <property type="match status" value="1"/>
</dbReference>
<dbReference type="InterPro" id="IPR028889">
    <property type="entry name" value="USP"/>
</dbReference>
<comment type="caution">
    <text evidence="4">The sequence shown here is derived from an EMBL/GenBank/DDBJ whole genome shotgun (WGS) entry which is preliminary data.</text>
</comment>
<evidence type="ECO:0000256" key="2">
    <source>
        <dbReference type="SAM" id="SignalP"/>
    </source>
</evidence>
<keyword evidence="4" id="KW-0378">Hydrolase</keyword>
<evidence type="ECO:0000259" key="3">
    <source>
        <dbReference type="PROSITE" id="PS50235"/>
    </source>
</evidence>
<feature type="chain" id="PRO_5046263462" evidence="2">
    <location>
        <begin position="18"/>
        <end position="510"/>
    </location>
</feature>
<accession>A0ABQ7J690</accession>
<dbReference type="Proteomes" id="UP000823046">
    <property type="component" value="Unassembled WGS sequence"/>
</dbReference>
<organism evidence="4 5">
    <name type="scientific">Cardiosporidium cionae</name>
    <dbReference type="NCBI Taxonomy" id="476202"/>
    <lineage>
        <taxon>Eukaryota</taxon>
        <taxon>Sar</taxon>
        <taxon>Alveolata</taxon>
        <taxon>Apicomplexa</taxon>
        <taxon>Aconoidasida</taxon>
        <taxon>Nephromycida</taxon>
        <taxon>Cardiosporidium</taxon>
    </lineage>
</organism>
<sequence length="510" mass="57188">MCLVCFISSFLSMVMEATTLLKLEIFSPLPITSFSTATSVEDCNPKSCNESPDPVANAYCWENLPVDAVPIGAADAAKSVDEIVIADTTLPADVSNTQNDDVTKGDASSLTVSSPKENLRVVSPASRKRSTSDNNSTEAMKKRRRDTTLNKSSLLHRTHPCLVLSYNSSIPVKKIRESRVTGLVNLAGGSCFLNVIIQCLSHVKPFRDFYLDCEGNLPSKALLGKVYRDYIQYLAKFHFGKEYSSRSGRRFCRNYELGASISWELAAVINHIWRCDDSVKYIKPDALYNSCVRVIPHFDPRDMQDCDEFFRLLMDILDGELKAARVSKPLNDVMLKLNAQGVKTHVSLLFEGIERDELCCCHCKKRSYRLVPFKTLAVAMTSEAQQEANYYAGLRVKPQKFLKSLSKVELTECLRFHFKADTTSLSVSTGEGYNCSNCNTKQDAIKHSRLLGDHLPYVLCVSLKRFVRGKDTYKIWNPVHFEEFLDLSDYIVAPESSSSFSSSPKNETPQ</sequence>
<feature type="compositionally biased region" description="Polar residues" evidence="1">
    <location>
        <begin position="94"/>
        <end position="116"/>
    </location>
</feature>
<keyword evidence="5" id="KW-1185">Reference proteome</keyword>
<keyword evidence="2" id="KW-0732">Signal</keyword>
<dbReference type="Pfam" id="PF00443">
    <property type="entry name" value="UCH"/>
    <property type="match status" value="1"/>
</dbReference>
<reference evidence="4 5" key="1">
    <citation type="journal article" date="2020" name="bioRxiv">
        <title>Metabolic contributions of an alphaproteobacterial endosymbiont in the apicomplexan Cardiosporidium cionae.</title>
        <authorList>
            <person name="Hunter E.S."/>
            <person name="Paight C.J."/>
            <person name="Lane C.E."/>
        </authorList>
    </citation>
    <scope>NUCLEOTIDE SEQUENCE [LARGE SCALE GENOMIC DNA]</scope>
    <source>
        <strain evidence="4">ESH_2018</strain>
    </source>
</reference>
<dbReference type="PANTHER" id="PTHR21646">
    <property type="entry name" value="UBIQUITIN CARBOXYL-TERMINAL HYDROLASE"/>
    <property type="match status" value="1"/>
</dbReference>
<dbReference type="EMBL" id="JADAQX010000743">
    <property type="protein sequence ID" value="KAF8819468.1"/>
    <property type="molecule type" value="Genomic_DNA"/>
</dbReference>
<feature type="non-terminal residue" evidence="4">
    <location>
        <position position="510"/>
    </location>
</feature>
<feature type="signal peptide" evidence="2">
    <location>
        <begin position="1"/>
        <end position="17"/>
    </location>
</feature>
<dbReference type="InterPro" id="IPR050185">
    <property type="entry name" value="Ub_carboxyl-term_hydrolase"/>
</dbReference>
<dbReference type="InterPro" id="IPR038765">
    <property type="entry name" value="Papain-like_cys_pep_sf"/>
</dbReference>
<feature type="domain" description="USP" evidence="3">
    <location>
        <begin position="181"/>
        <end position="510"/>
    </location>
</feature>
<dbReference type="PROSITE" id="PS50235">
    <property type="entry name" value="USP_3"/>
    <property type="match status" value="1"/>
</dbReference>
<protein>
    <submittedName>
        <fullName evidence="4">Ubiquitin carboxyl-terminal hydrolase</fullName>
    </submittedName>
</protein>